<feature type="compositionally biased region" description="Polar residues" evidence="1">
    <location>
        <begin position="120"/>
        <end position="141"/>
    </location>
</feature>
<dbReference type="InterPro" id="IPR003615">
    <property type="entry name" value="HNH_nuc"/>
</dbReference>
<dbReference type="AlphaFoldDB" id="A0A9P5YP80"/>
<dbReference type="Proteomes" id="UP000807469">
    <property type="component" value="Unassembled WGS sequence"/>
</dbReference>
<feature type="domain" description="HNH nuclease" evidence="2">
    <location>
        <begin position="162"/>
        <end position="259"/>
    </location>
</feature>
<dbReference type="Pfam" id="PF13391">
    <property type="entry name" value="HNH_2"/>
    <property type="match status" value="1"/>
</dbReference>
<name>A0A9P5YP80_9AGAR</name>
<gene>
    <name evidence="3" type="ORF">BDN70DRAFT_886520</name>
</gene>
<comment type="caution">
    <text evidence="3">The sequence shown here is derived from an EMBL/GenBank/DDBJ whole genome shotgun (WGS) entry which is preliminary data.</text>
</comment>
<evidence type="ECO:0000313" key="4">
    <source>
        <dbReference type="Proteomes" id="UP000807469"/>
    </source>
</evidence>
<sequence>MQSVDSTISLATIFSTLTIDSAGIANDEYVHLDTDVLVEEALVSIVENAMYRERLLYGGISSKELLRNMLLEAPHPNGKRYIALTLHVVAQKGSEEVERLAKVLLDDFLLPLQAQMSIKNRVDPSSSQTPTIDDTASNTESAEQREQRELSKSLFIREEGRCAITHSLDPSLVPENDKEVVDGVSLLEAAHILPFALNTNNFTDPTLAGTRTTWHIFKNWTGIDLDSLVIREKINTSSNAILMNISDLQAQFAKFKIWFEPIPGHENHYTVKTSRRVRLLNGKVNAIARFRSREDSSGGIELPDPAFLRIHAALAKVLHACGAVDVFDEWERDFRQGGGVLVTDKQSMVWVNARLNLIPVTKYNEKGEKGMVGT</sequence>
<organism evidence="3 4">
    <name type="scientific">Pholiota conissans</name>
    <dbReference type="NCBI Taxonomy" id="109636"/>
    <lineage>
        <taxon>Eukaryota</taxon>
        <taxon>Fungi</taxon>
        <taxon>Dikarya</taxon>
        <taxon>Basidiomycota</taxon>
        <taxon>Agaricomycotina</taxon>
        <taxon>Agaricomycetes</taxon>
        <taxon>Agaricomycetidae</taxon>
        <taxon>Agaricales</taxon>
        <taxon>Agaricineae</taxon>
        <taxon>Strophariaceae</taxon>
        <taxon>Pholiota</taxon>
    </lineage>
</organism>
<accession>A0A9P5YP80</accession>
<evidence type="ECO:0000259" key="2">
    <source>
        <dbReference type="Pfam" id="PF13391"/>
    </source>
</evidence>
<reference evidence="3" key="1">
    <citation type="submission" date="2020-11" db="EMBL/GenBank/DDBJ databases">
        <authorList>
            <consortium name="DOE Joint Genome Institute"/>
            <person name="Ahrendt S."/>
            <person name="Riley R."/>
            <person name="Andreopoulos W."/>
            <person name="Labutti K."/>
            <person name="Pangilinan J."/>
            <person name="Ruiz-Duenas F.J."/>
            <person name="Barrasa J.M."/>
            <person name="Sanchez-Garcia M."/>
            <person name="Camarero S."/>
            <person name="Miyauchi S."/>
            <person name="Serrano A."/>
            <person name="Linde D."/>
            <person name="Babiker R."/>
            <person name="Drula E."/>
            <person name="Ayuso-Fernandez I."/>
            <person name="Pacheco R."/>
            <person name="Padilla G."/>
            <person name="Ferreira P."/>
            <person name="Barriuso J."/>
            <person name="Kellner H."/>
            <person name="Castanera R."/>
            <person name="Alfaro M."/>
            <person name="Ramirez L."/>
            <person name="Pisabarro A.G."/>
            <person name="Kuo A."/>
            <person name="Tritt A."/>
            <person name="Lipzen A."/>
            <person name="He G."/>
            <person name="Yan M."/>
            <person name="Ng V."/>
            <person name="Cullen D."/>
            <person name="Martin F."/>
            <person name="Rosso M.-N."/>
            <person name="Henrissat B."/>
            <person name="Hibbett D."/>
            <person name="Martinez A.T."/>
            <person name="Grigoriev I.V."/>
        </authorList>
    </citation>
    <scope>NUCLEOTIDE SEQUENCE</scope>
    <source>
        <strain evidence="3">CIRM-BRFM 674</strain>
    </source>
</reference>
<protein>
    <recommendedName>
        <fullName evidence="2">HNH nuclease domain-containing protein</fullName>
    </recommendedName>
</protein>
<evidence type="ECO:0000313" key="3">
    <source>
        <dbReference type="EMBL" id="KAF9472842.1"/>
    </source>
</evidence>
<proteinExistence type="predicted"/>
<dbReference type="EMBL" id="MU155492">
    <property type="protein sequence ID" value="KAF9472842.1"/>
    <property type="molecule type" value="Genomic_DNA"/>
</dbReference>
<keyword evidence="4" id="KW-1185">Reference proteome</keyword>
<evidence type="ECO:0000256" key="1">
    <source>
        <dbReference type="SAM" id="MobiDB-lite"/>
    </source>
</evidence>
<feature type="region of interest" description="Disordered" evidence="1">
    <location>
        <begin position="120"/>
        <end position="150"/>
    </location>
</feature>
<dbReference type="OrthoDB" id="3163863at2759"/>